<gene>
    <name evidence="1" type="ORF">H5410_050243</name>
</gene>
<organism evidence="1 2">
    <name type="scientific">Solanum commersonii</name>
    <name type="common">Commerson's wild potato</name>
    <name type="synonym">Commerson's nightshade</name>
    <dbReference type="NCBI Taxonomy" id="4109"/>
    <lineage>
        <taxon>Eukaryota</taxon>
        <taxon>Viridiplantae</taxon>
        <taxon>Streptophyta</taxon>
        <taxon>Embryophyta</taxon>
        <taxon>Tracheophyta</taxon>
        <taxon>Spermatophyta</taxon>
        <taxon>Magnoliopsida</taxon>
        <taxon>eudicotyledons</taxon>
        <taxon>Gunneridae</taxon>
        <taxon>Pentapetalae</taxon>
        <taxon>asterids</taxon>
        <taxon>lamiids</taxon>
        <taxon>Solanales</taxon>
        <taxon>Solanaceae</taxon>
        <taxon>Solanoideae</taxon>
        <taxon>Solaneae</taxon>
        <taxon>Solanum</taxon>
    </lineage>
</organism>
<dbReference type="EMBL" id="JACXVP010000010">
    <property type="protein sequence ID" value="KAG5579616.1"/>
    <property type="molecule type" value="Genomic_DNA"/>
</dbReference>
<dbReference type="OrthoDB" id="1688093at2759"/>
<sequence length="59" mass="6527">MKENVGVDPFGGVGATLSSSSDVGAPTNKDRKMQFVEKLVLYLRNPNLRENTFLELSKK</sequence>
<accession>A0A9J5WXB2</accession>
<proteinExistence type="predicted"/>
<keyword evidence="2" id="KW-1185">Reference proteome</keyword>
<evidence type="ECO:0000313" key="2">
    <source>
        <dbReference type="Proteomes" id="UP000824120"/>
    </source>
</evidence>
<dbReference type="AlphaFoldDB" id="A0A9J5WXB2"/>
<protein>
    <submittedName>
        <fullName evidence="1">Uncharacterized protein</fullName>
    </submittedName>
</protein>
<name>A0A9J5WXB2_SOLCO</name>
<reference evidence="1 2" key="1">
    <citation type="submission" date="2020-09" db="EMBL/GenBank/DDBJ databases">
        <title>De no assembly of potato wild relative species, Solanum commersonii.</title>
        <authorList>
            <person name="Cho K."/>
        </authorList>
    </citation>
    <scope>NUCLEOTIDE SEQUENCE [LARGE SCALE GENOMIC DNA]</scope>
    <source>
        <strain evidence="1">LZ3.2</strain>
        <tissue evidence="1">Leaf</tissue>
    </source>
</reference>
<evidence type="ECO:0000313" key="1">
    <source>
        <dbReference type="EMBL" id="KAG5579616.1"/>
    </source>
</evidence>
<dbReference type="Proteomes" id="UP000824120">
    <property type="component" value="Chromosome 10"/>
</dbReference>
<comment type="caution">
    <text evidence="1">The sequence shown here is derived from an EMBL/GenBank/DDBJ whole genome shotgun (WGS) entry which is preliminary data.</text>
</comment>